<keyword evidence="3" id="KW-1185">Reference proteome</keyword>
<sequence>MRLSELPSEIICNIALYIPTVNGITRLAQTCRRIYRIITAEESWLFRAFVQTRFPAIQTPPFWKDAACALTSRSRAVDRLGVIGRFVIQPETITRIGIQEETRQDNPTMGYRPPIDSYETWNGQSWADRKEVLAWGAGEKLLIRTRQSGEQHRDDWILFNDVDQPSSHDDILGLHLLQPDHGKENDVENVIFGRRQGDIRHITLTSSDASHECKKTFRTEGLELNETDLMHGSNPILCAQFLQGSTALYHCGTEAENVEPFAWIRPERSSRGRKAKLLSSSRIAVATMDEKDSIIISRISPDGIFTEETIGISSLDVEDRLGHYACQAISAIEPLNNHPLAGSPGDVFLAAWGDRTVRLHDLRSPRSYETTYEDPTDDNFIYSVRAFGHDRFLVGSGGNALIKLFDLRCSSYNYLEAQGARPTAPSNVPIAHNHGQYPGKDFNIFLSAQPPAIFNRHNNSRRRRTAAYPYRGPIYSMSMPSPSSPTVYTGVAGGLIRLDFASTDDLTGPAKEWYDCNLNLGFDAEMKPADGSSFFTVAGYERPDARDLTTTSKLRKQHDSWNFERNEARKGVVTGWDHRWEALEKPGAWRRQDG</sequence>
<dbReference type="SUPFAM" id="SSF50978">
    <property type="entry name" value="WD40 repeat-like"/>
    <property type="match status" value="1"/>
</dbReference>
<gene>
    <name evidence="2" type="ORF">PMG11_00479</name>
</gene>
<evidence type="ECO:0000313" key="2">
    <source>
        <dbReference type="EMBL" id="CEJ54157.1"/>
    </source>
</evidence>
<dbReference type="OrthoDB" id="1259151at2759"/>
<proteinExistence type="predicted"/>
<reference evidence="3" key="1">
    <citation type="journal article" date="2015" name="Genome Announc.">
        <title>Draft genome sequence of the fungus Penicillium brasilianum MG11.</title>
        <authorList>
            <person name="Horn F."/>
            <person name="Linde J."/>
            <person name="Mattern D.J."/>
            <person name="Walther G."/>
            <person name="Guthke R."/>
            <person name="Brakhage A.A."/>
            <person name="Valiante V."/>
        </authorList>
    </citation>
    <scope>NUCLEOTIDE SEQUENCE [LARGE SCALE GENOMIC DNA]</scope>
    <source>
        <strain evidence="3">MG11</strain>
    </source>
</reference>
<dbReference type="AlphaFoldDB" id="A0A0F7TEB2"/>
<accession>A0A0F7TEB2</accession>
<evidence type="ECO:0000313" key="3">
    <source>
        <dbReference type="Proteomes" id="UP000042958"/>
    </source>
</evidence>
<dbReference type="EMBL" id="CDHK01000001">
    <property type="protein sequence ID" value="CEJ54157.1"/>
    <property type="molecule type" value="Genomic_DNA"/>
</dbReference>
<dbReference type="SUPFAM" id="SSF81383">
    <property type="entry name" value="F-box domain"/>
    <property type="match status" value="1"/>
</dbReference>
<evidence type="ECO:0000259" key="1">
    <source>
        <dbReference type="PROSITE" id="PS50181"/>
    </source>
</evidence>
<dbReference type="InterPro" id="IPR036322">
    <property type="entry name" value="WD40_repeat_dom_sf"/>
</dbReference>
<name>A0A0F7TEB2_PENBI</name>
<dbReference type="InterPro" id="IPR001810">
    <property type="entry name" value="F-box_dom"/>
</dbReference>
<feature type="domain" description="F-box" evidence="1">
    <location>
        <begin position="1"/>
        <end position="47"/>
    </location>
</feature>
<protein>
    <recommendedName>
        <fullName evidence="1">F-box domain-containing protein</fullName>
    </recommendedName>
</protein>
<dbReference type="InterPro" id="IPR036047">
    <property type="entry name" value="F-box-like_dom_sf"/>
</dbReference>
<dbReference type="PROSITE" id="PS50181">
    <property type="entry name" value="FBOX"/>
    <property type="match status" value="1"/>
</dbReference>
<dbReference type="STRING" id="104259.A0A0F7TEB2"/>
<dbReference type="Pfam" id="PF00646">
    <property type="entry name" value="F-box"/>
    <property type="match status" value="1"/>
</dbReference>
<organism evidence="2 3">
    <name type="scientific">Penicillium brasilianum</name>
    <dbReference type="NCBI Taxonomy" id="104259"/>
    <lineage>
        <taxon>Eukaryota</taxon>
        <taxon>Fungi</taxon>
        <taxon>Dikarya</taxon>
        <taxon>Ascomycota</taxon>
        <taxon>Pezizomycotina</taxon>
        <taxon>Eurotiomycetes</taxon>
        <taxon>Eurotiomycetidae</taxon>
        <taxon>Eurotiales</taxon>
        <taxon>Aspergillaceae</taxon>
        <taxon>Penicillium</taxon>
    </lineage>
</organism>
<dbReference type="Proteomes" id="UP000042958">
    <property type="component" value="Unassembled WGS sequence"/>
</dbReference>